<reference evidence="1 2" key="1">
    <citation type="journal article" date="2018" name="Nat. Biotechnol.">
        <title>A standardized bacterial taxonomy based on genome phylogeny substantially revises the tree of life.</title>
        <authorList>
            <person name="Parks D.H."/>
            <person name="Chuvochina M."/>
            <person name="Waite D.W."/>
            <person name="Rinke C."/>
            <person name="Skarshewski A."/>
            <person name="Chaumeil P.A."/>
            <person name="Hugenholtz P."/>
        </authorList>
    </citation>
    <scope>NUCLEOTIDE SEQUENCE [LARGE SCALE GENOMIC DNA]</scope>
    <source>
        <strain evidence="1">UBA9375</strain>
    </source>
</reference>
<comment type="caution">
    <text evidence="1">The sequence shown here is derived from an EMBL/GenBank/DDBJ whole genome shotgun (WGS) entry which is preliminary data.</text>
</comment>
<gene>
    <name evidence="1" type="ORF">DIT97_29465</name>
</gene>
<evidence type="ECO:0000313" key="1">
    <source>
        <dbReference type="EMBL" id="HCO26935.1"/>
    </source>
</evidence>
<organism evidence="1 2">
    <name type="scientific">Gimesia maris</name>
    <dbReference type="NCBI Taxonomy" id="122"/>
    <lineage>
        <taxon>Bacteria</taxon>
        <taxon>Pseudomonadati</taxon>
        <taxon>Planctomycetota</taxon>
        <taxon>Planctomycetia</taxon>
        <taxon>Planctomycetales</taxon>
        <taxon>Planctomycetaceae</taxon>
        <taxon>Gimesia</taxon>
    </lineage>
</organism>
<accession>A0A3D3RDL4</accession>
<name>A0A3D3RDL4_9PLAN</name>
<dbReference type="EMBL" id="DQAY01000183">
    <property type="protein sequence ID" value="HCO26935.1"/>
    <property type="molecule type" value="Genomic_DNA"/>
</dbReference>
<protein>
    <submittedName>
        <fullName evidence="1">Uncharacterized protein</fullName>
    </submittedName>
</protein>
<sequence>MLVKNDCRKVHEYMCFNVNEFMLLKLTTEYEEGGKKALMFGVCSDLSECICSSEQTGIKGAVTVLSL</sequence>
<evidence type="ECO:0000313" key="2">
    <source>
        <dbReference type="Proteomes" id="UP000263642"/>
    </source>
</evidence>
<dbReference type="Proteomes" id="UP000263642">
    <property type="component" value="Unassembled WGS sequence"/>
</dbReference>
<proteinExistence type="predicted"/>
<dbReference type="AlphaFoldDB" id="A0A3D3RDL4"/>